<dbReference type="GO" id="GO:0000439">
    <property type="term" value="C:transcription factor TFIIH core complex"/>
    <property type="evidence" value="ECO:0007669"/>
    <property type="project" value="InterPro"/>
</dbReference>
<dbReference type="VEuPathDB" id="MicrosporidiaDB:EDEG_00646"/>
<evidence type="ECO:0000256" key="4">
    <source>
        <dbReference type="ARBA" id="ARBA00022723"/>
    </source>
</evidence>
<evidence type="ECO:0000256" key="8">
    <source>
        <dbReference type="ARBA" id="ARBA00023015"/>
    </source>
</evidence>
<keyword evidence="14" id="KW-1185">Reference proteome</keyword>
<comment type="subcellular location">
    <subcellularLocation>
        <location evidence="1">Nucleus</location>
    </subcellularLocation>
</comment>
<keyword evidence="11" id="KW-0539">Nucleus</keyword>
<keyword evidence="8" id="KW-0805">Transcription regulation</keyword>
<dbReference type="InterPro" id="IPR036465">
    <property type="entry name" value="vWFA_dom_sf"/>
</dbReference>
<evidence type="ECO:0000313" key="13">
    <source>
        <dbReference type="EMBL" id="EJW05288.1"/>
    </source>
</evidence>
<evidence type="ECO:0000256" key="11">
    <source>
        <dbReference type="ARBA" id="ARBA00023242"/>
    </source>
</evidence>
<proteinExistence type="inferred from homology"/>
<dbReference type="InterPro" id="IPR004600">
    <property type="entry name" value="TFIIH_Tfb4/GTF2H3"/>
</dbReference>
<dbReference type="EMBL" id="AFBI03000007">
    <property type="protein sequence ID" value="EJW05288.1"/>
    <property type="molecule type" value="Genomic_DNA"/>
</dbReference>
<evidence type="ECO:0000256" key="12">
    <source>
        <dbReference type="ARBA" id="ARBA00033341"/>
    </source>
</evidence>
<keyword evidence="10" id="KW-0234">DNA repair</keyword>
<sequence>MYLYLIADLRQENWQSLENPKELYNNLILFLNIFQTLSYSNYIQIICNRQIIFESKKNDIKSFVKNLEYKVCSSNLAQDIAYTLCLINKNRDSSEARIFVLNLDYQDNNTIQLLKVSTAAKNMKIRIDSYSSVQSPVLSQVCNITGGIYRTSLDIFVNLFGFYELGDESGTDMSGCFGNVKCICHGNIITLGLVCPICLAIYCRTVPICRVCKTKIDFRIKK</sequence>
<evidence type="ECO:0000256" key="1">
    <source>
        <dbReference type="ARBA" id="ARBA00004123"/>
    </source>
</evidence>
<dbReference type="STRING" id="1003232.J9A054"/>
<evidence type="ECO:0000256" key="9">
    <source>
        <dbReference type="ARBA" id="ARBA00023163"/>
    </source>
</evidence>
<reference evidence="13 14" key="1">
    <citation type="submission" date="2011-08" db="EMBL/GenBank/DDBJ databases">
        <authorList>
            <person name="Liu Z.J."/>
            <person name="Shi F.L."/>
            <person name="Lu J.Q."/>
            <person name="Li M."/>
            <person name="Wang Z.L."/>
        </authorList>
    </citation>
    <scope>NUCLEOTIDE SEQUENCE [LARGE SCALE GENOMIC DNA]</scope>
    <source>
        <strain evidence="13 14">USNM 41457</strain>
    </source>
</reference>
<comment type="caution">
    <text evidence="13">The sequence shown here is derived from an EMBL/GenBank/DDBJ whole genome shotgun (WGS) entry which is preliminary data.</text>
</comment>
<keyword evidence="4" id="KW-0479">Metal-binding</keyword>
<dbReference type="OrthoDB" id="17307at2759"/>
<dbReference type="PANTHER" id="PTHR12831">
    <property type="entry name" value="TRANSCRIPTION INITIATION FACTOR IIH TFIIH , POLYPEPTIDE 3-RELATED"/>
    <property type="match status" value="1"/>
</dbReference>
<evidence type="ECO:0000313" key="14">
    <source>
        <dbReference type="Proteomes" id="UP000003163"/>
    </source>
</evidence>
<dbReference type="PANTHER" id="PTHR12831:SF0">
    <property type="entry name" value="GENERAL TRANSCRIPTION FACTOR IIH SUBUNIT 3"/>
    <property type="match status" value="1"/>
</dbReference>
<dbReference type="GO" id="GO:0006355">
    <property type="term" value="P:regulation of DNA-templated transcription"/>
    <property type="evidence" value="ECO:0007669"/>
    <property type="project" value="InterPro"/>
</dbReference>
<dbReference type="GO" id="GO:0006289">
    <property type="term" value="P:nucleotide-excision repair"/>
    <property type="evidence" value="ECO:0007669"/>
    <property type="project" value="InterPro"/>
</dbReference>
<dbReference type="Gene3D" id="3.40.50.410">
    <property type="entry name" value="von Willebrand factor, type A domain"/>
    <property type="match status" value="1"/>
</dbReference>
<gene>
    <name evidence="13" type="ORF">EDEG_00646</name>
</gene>
<dbReference type="GO" id="GO:0008270">
    <property type="term" value="F:zinc ion binding"/>
    <property type="evidence" value="ECO:0007669"/>
    <property type="project" value="UniProtKB-KW"/>
</dbReference>
<evidence type="ECO:0000256" key="10">
    <source>
        <dbReference type="ARBA" id="ARBA00023204"/>
    </source>
</evidence>
<name>J9A054_EDHAE</name>
<evidence type="ECO:0000256" key="3">
    <source>
        <dbReference type="ARBA" id="ARBA00021280"/>
    </source>
</evidence>
<dbReference type="Proteomes" id="UP000003163">
    <property type="component" value="Unassembled WGS sequence"/>
</dbReference>
<dbReference type="OMA" id="IPICKRC"/>
<accession>J9A054</accession>
<evidence type="ECO:0000256" key="5">
    <source>
        <dbReference type="ARBA" id="ARBA00022763"/>
    </source>
</evidence>
<dbReference type="AlphaFoldDB" id="J9A054"/>
<reference evidence="14" key="2">
    <citation type="submission" date="2015-07" db="EMBL/GenBank/DDBJ databases">
        <title>Contrasting host-pathogen interactions and genome evolution in two generalist and specialist microsporidian pathogens of mosquitoes.</title>
        <authorList>
            <consortium name="The Broad Institute Genomics Platform"/>
            <consortium name="The Broad Institute Genome Sequencing Center for Infectious Disease"/>
            <person name="Cuomo C.A."/>
            <person name="Sanscrainte N.D."/>
            <person name="Goldberg J.M."/>
            <person name="Heiman D."/>
            <person name="Young S."/>
            <person name="Zeng Q."/>
            <person name="Becnel J.J."/>
            <person name="Birren B.W."/>
        </authorList>
    </citation>
    <scope>NUCLEOTIDE SEQUENCE [LARGE SCALE GENOMIC DNA]</scope>
    <source>
        <strain evidence="14">USNM 41457</strain>
    </source>
</reference>
<organism evidence="13 14">
    <name type="scientific">Edhazardia aedis (strain USNM 41457)</name>
    <name type="common">Microsporidian parasite</name>
    <dbReference type="NCBI Taxonomy" id="1003232"/>
    <lineage>
        <taxon>Eukaryota</taxon>
        <taxon>Fungi</taxon>
        <taxon>Fungi incertae sedis</taxon>
        <taxon>Microsporidia</taxon>
        <taxon>Edhazardia</taxon>
    </lineage>
</organism>
<protein>
    <recommendedName>
        <fullName evidence="3">General transcription and DNA repair factor IIH subunit TFB4</fullName>
    </recommendedName>
    <alternativeName>
        <fullName evidence="12">RNA polymerase II transcription factor B subunit 4</fullName>
    </alternativeName>
</protein>
<keyword evidence="6" id="KW-0863">Zinc-finger</keyword>
<evidence type="ECO:0000256" key="6">
    <source>
        <dbReference type="ARBA" id="ARBA00022771"/>
    </source>
</evidence>
<dbReference type="HOGENOM" id="CLU_1294389_0_0_1"/>
<keyword evidence="7" id="KW-0862">Zinc</keyword>
<comment type="similarity">
    <text evidence="2">Belongs to the TFB4 family.</text>
</comment>
<dbReference type="InParanoid" id="J9A054"/>
<keyword evidence="9" id="KW-0804">Transcription</keyword>
<evidence type="ECO:0000256" key="2">
    <source>
        <dbReference type="ARBA" id="ARBA00005273"/>
    </source>
</evidence>
<dbReference type="FunCoup" id="J9A054">
    <property type="interactions" value="267"/>
</dbReference>
<evidence type="ECO:0000256" key="7">
    <source>
        <dbReference type="ARBA" id="ARBA00022833"/>
    </source>
</evidence>
<keyword evidence="5" id="KW-0227">DNA damage</keyword>
<dbReference type="GO" id="GO:0005675">
    <property type="term" value="C:transcription factor TFIIH holo complex"/>
    <property type="evidence" value="ECO:0007669"/>
    <property type="project" value="TreeGrafter"/>
</dbReference>